<dbReference type="EMBL" id="JAHRHJ020000007">
    <property type="protein sequence ID" value="KAH9309879.1"/>
    <property type="molecule type" value="Genomic_DNA"/>
</dbReference>
<feature type="compositionally biased region" description="Basic and acidic residues" evidence="1">
    <location>
        <begin position="1"/>
        <end position="16"/>
    </location>
</feature>
<feature type="non-terminal residue" evidence="2">
    <location>
        <position position="59"/>
    </location>
</feature>
<evidence type="ECO:0000313" key="2">
    <source>
        <dbReference type="EMBL" id="KAH9309879.1"/>
    </source>
</evidence>
<proteinExistence type="predicted"/>
<feature type="region of interest" description="Disordered" evidence="1">
    <location>
        <begin position="1"/>
        <end position="23"/>
    </location>
</feature>
<protein>
    <submittedName>
        <fullName evidence="2">Uncharacterized protein</fullName>
    </submittedName>
</protein>
<evidence type="ECO:0000256" key="1">
    <source>
        <dbReference type="SAM" id="MobiDB-lite"/>
    </source>
</evidence>
<name>A0AA38FTB7_TAXCH</name>
<reference evidence="2 3" key="1">
    <citation type="journal article" date="2021" name="Nat. Plants">
        <title>The Taxus genome provides insights into paclitaxel biosynthesis.</title>
        <authorList>
            <person name="Xiong X."/>
            <person name="Gou J."/>
            <person name="Liao Q."/>
            <person name="Li Y."/>
            <person name="Zhou Q."/>
            <person name="Bi G."/>
            <person name="Li C."/>
            <person name="Du R."/>
            <person name="Wang X."/>
            <person name="Sun T."/>
            <person name="Guo L."/>
            <person name="Liang H."/>
            <person name="Lu P."/>
            <person name="Wu Y."/>
            <person name="Zhang Z."/>
            <person name="Ro D.K."/>
            <person name="Shang Y."/>
            <person name="Huang S."/>
            <person name="Yan J."/>
        </authorList>
    </citation>
    <scope>NUCLEOTIDE SEQUENCE [LARGE SCALE GENOMIC DNA]</scope>
    <source>
        <strain evidence="2">Ta-2019</strain>
    </source>
</reference>
<evidence type="ECO:0000313" key="3">
    <source>
        <dbReference type="Proteomes" id="UP000824469"/>
    </source>
</evidence>
<dbReference type="Proteomes" id="UP000824469">
    <property type="component" value="Unassembled WGS sequence"/>
</dbReference>
<sequence length="59" mass="6601">MTRRTHPDAGKGEAAESKGSPFWVVRRIHPGQSWDSWNKCHAEDVNHPDQAEIGNFSGD</sequence>
<organism evidence="2 3">
    <name type="scientific">Taxus chinensis</name>
    <name type="common">Chinese yew</name>
    <name type="synonym">Taxus wallichiana var. chinensis</name>
    <dbReference type="NCBI Taxonomy" id="29808"/>
    <lineage>
        <taxon>Eukaryota</taxon>
        <taxon>Viridiplantae</taxon>
        <taxon>Streptophyta</taxon>
        <taxon>Embryophyta</taxon>
        <taxon>Tracheophyta</taxon>
        <taxon>Spermatophyta</taxon>
        <taxon>Pinopsida</taxon>
        <taxon>Pinidae</taxon>
        <taxon>Conifers II</taxon>
        <taxon>Cupressales</taxon>
        <taxon>Taxaceae</taxon>
        <taxon>Taxus</taxon>
    </lineage>
</organism>
<dbReference type="AlphaFoldDB" id="A0AA38FTB7"/>
<gene>
    <name evidence="2" type="ORF">KI387_037790</name>
</gene>
<keyword evidence="3" id="KW-1185">Reference proteome</keyword>
<comment type="caution">
    <text evidence="2">The sequence shown here is derived from an EMBL/GenBank/DDBJ whole genome shotgun (WGS) entry which is preliminary data.</text>
</comment>
<accession>A0AA38FTB7</accession>